<accession>A0A0U1LVT0</accession>
<comment type="catalytic activity">
    <reaction evidence="1">
        <text>(2S,3R)-3-hydroxybutane-1,2,3-tricarboxylate = pyruvate + succinate</text>
        <dbReference type="Rhea" id="RHEA:16809"/>
        <dbReference type="ChEBI" id="CHEBI:15361"/>
        <dbReference type="ChEBI" id="CHEBI:30031"/>
        <dbReference type="ChEBI" id="CHEBI:57429"/>
        <dbReference type="EC" id="4.1.3.30"/>
    </reaction>
</comment>
<dbReference type="CDD" id="cd00377">
    <property type="entry name" value="ICL_PEPM"/>
    <property type="match status" value="1"/>
</dbReference>
<protein>
    <recommendedName>
        <fullName evidence="5">Xylanolytic transcriptional activator regulatory domain-containing protein</fullName>
    </recommendedName>
</protein>
<dbReference type="GO" id="GO:0006351">
    <property type="term" value="P:DNA-templated transcription"/>
    <property type="evidence" value="ECO:0007669"/>
    <property type="project" value="InterPro"/>
</dbReference>
<reference evidence="6 7" key="1">
    <citation type="submission" date="2015-04" db="EMBL/GenBank/DDBJ databases">
        <authorList>
            <person name="Syromyatnikov M.Y."/>
            <person name="Popov V.N."/>
        </authorList>
    </citation>
    <scope>NUCLEOTIDE SEQUENCE [LARGE SCALE GENOMIC DNA]</scope>
    <source>
        <strain evidence="6">WF-38-12</strain>
    </source>
</reference>
<dbReference type="SUPFAM" id="SSF51621">
    <property type="entry name" value="Phosphoenolpyruvate/pyruvate domain"/>
    <property type="match status" value="1"/>
</dbReference>
<evidence type="ECO:0000313" key="6">
    <source>
        <dbReference type="EMBL" id="CRG87489.1"/>
    </source>
</evidence>
<dbReference type="STRING" id="28573.A0A0U1LVT0"/>
<gene>
    <name evidence="6" type="ORF">PISL3812_04507</name>
</gene>
<evidence type="ECO:0000256" key="1">
    <source>
        <dbReference type="ARBA" id="ARBA00001050"/>
    </source>
</evidence>
<keyword evidence="2" id="KW-0539">Nucleus</keyword>
<keyword evidence="3" id="KW-0175">Coiled coil</keyword>
<dbReference type="InterPro" id="IPR015813">
    <property type="entry name" value="Pyrv/PenolPyrv_kinase-like_dom"/>
</dbReference>
<feature type="domain" description="Xylanolytic transcriptional activator regulatory" evidence="5">
    <location>
        <begin position="335"/>
        <end position="505"/>
    </location>
</feature>
<evidence type="ECO:0000256" key="4">
    <source>
        <dbReference type="SAM" id="MobiDB-lite"/>
    </source>
</evidence>
<evidence type="ECO:0000256" key="3">
    <source>
        <dbReference type="SAM" id="Coils"/>
    </source>
</evidence>
<dbReference type="CDD" id="cd12148">
    <property type="entry name" value="fungal_TF_MHR"/>
    <property type="match status" value="1"/>
</dbReference>
<sequence length="788" mass="88199">MSPSQVQKLSAAGRLRADLADKAKTIICPGIYDGITARMAINEGFEHIYMTGAGTAATRLGVPDLGLTTMNDMVANARAIASLDRSVPLIADADTGYGGPLMVARTVQEYITAGVAAMHIEDQVVTKRCGHLSNKELVDEDVYISRIRAAVMAREELAESWPGMDIVIIARTDSLQSLGYDAAISRLQKAISVGADVAFLEGMTTMEQCRSVCADLAPTPVLLNMVAGGITPDLSADEAAELGKAQMQREIDNLRRQAQLQAHHSTVLNENIQAIYLSSPSEQVAHEDDVGDSDTRHQQETIEDQAARLRKGLTIPRSIDGLELESYKIDDCFLLFFKHYFKILPIVDQRNDPNWFYEYSPLVFWTILAIGSRKYEQDPTILETLGPRVTALTMQSMLNRHEHMKTIQSLLLLCAWPFPMDTMMTDVSLPMTGVAMQLALQNGLHSFGRRQDFTVHIAHNEKQDLFRPRLWSHCKTVCQITSIVNGLQPSVVTDAFDLPLAQQQEALNILSPDLFWAHKLQVDNWDNEVLEIVQQAGGYLAQDQLSVLFMRLHIGTFYFYDSDEPARHSRLIGLYHTACSFTKAVTSADKSHDYALYTPEFIYRSLNLAACVILRISRSNLREHVDVISGERAYFSCINLLKRRMIRNNDLNGRTTGVLTQLWRSPQAFKQKDGSYNSLVVRIRSRGSMGIFFDCFWYWQREFNNQTDPYYDQSSTSQPSASTNVQENESIVAPPTSDLGTMPHIDPAIVTSGDQLFPFLNTEFFPDWDSMEGFQIPSFATASASIEN</sequence>
<dbReference type="InterPro" id="IPR007219">
    <property type="entry name" value="XnlR_reg_dom"/>
</dbReference>
<evidence type="ECO:0000259" key="5">
    <source>
        <dbReference type="Pfam" id="PF04082"/>
    </source>
</evidence>
<dbReference type="PROSITE" id="PS00161">
    <property type="entry name" value="ISOCITRATE_LYASE"/>
    <property type="match status" value="1"/>
</dbReference>
<evidence type="ECO:0000313" key="7">
    <source>
        <dbReference type="Proteomes" id="UP000054383"/>
    </source>
</evidence>
<dbReference type="Proteomes" id="UP000054383">
    <property type="component" value="Unassembled WGS sequence"/>
</dbReference>
<dbReference type="GO" id="GO:0003677">
    <property type="term" value="F:DNA binding"/>
    <property type="evidence" value="ECO:0007669"/>
    <property type="project" value="InterPro"/>
</dbReference>
<keyword evidence="7" id="KW-1185">Reference proteome</keyword>
<feature type="region of interest" description="Disordered" evidence="4">
    <location>
        <begin position="710"/>
        <end position="738"/>
    </location>
</feature>
<dbReference type="GO" id="GO:0008270">
    <property type="term" value="F:zinc ion binding"/>
    <property type="evidence" value="ECO:0007669"/>
    <property type="project" value="InterPro"/>
</dbReference>
<dbReference type="OrthoDB" id="3163292at2759"/>
<dbReference type="Gene3D" id="3.20.20.60">
    <property type="entry name" value="Phosphoenolpyruvate-binding domains"/>
    <property type="match status" value="1"/>
</dbReference>
<feature type="compositionally biased region" description="Polar residues" evidence="4">
    <location>
        <begin position="710"/>
        <end position="729"/>
    </location>
</feature>
<organism evidence="6 7">
    <name type="scientific">Talaromyces islandicus</name>
    <name type="common">Penicillium islandicum</name>
    <dbReference type="NCBI Taxonomy" id="28573"/>
    <lineage>
        <taxon>Eukaryota</taxon>
        <taxon>Fungi</taxon>
        <taxon>Dikarya</taxon>
        <taxon>Ascomycota</taxon>
        <taxon>Pezizomycotina</taxon>
        <taxon>Eurotiomycetes</taxon>
        <taxon>Eurotiomycetidae</taxon>
        <taxon>Eurotiales</taxon>
        <taxon>Trichocomaceae</taxon>
        <taxon>Talaromyces</taxon>
        <taxon>Talaromyces sect. Islandici</taxon>
    </lineage>
</organism>
<name>A0A0U1LVT0_TALIS</name>
<dbReference type="Pfam" id="PF13714">
    <property type="entry name" value="PEP_mutase"/>
    <property type="match status" value="1"/>
</dbReference>
<dbReference type="PANTHER" id="PTHR42905">
    <property type="entry name" value="PHOSPHOENOLPYRUVATE CARBOXYLASE"/>
    <property type="match status" value="1"/>
</dbReference>
<evidence type="ECO:0000256" key="2">
    <source>
        <dbReference type="ARBA" id="ARBA00023242"/>
    </source>
</evidence>
<dbReference type="PANTHER" id="PTHR42905:SF2">
    <property type="entry name" value="PHOSPHOENOLPYRUVATE CARBOXYLASE FAMILY PROTEIN"/>
    <property type="match status" value="1"/>
</dbReference>
<dbReference type="Pfam" id="PF04082">
    <property type="entry name" value="Fungal_trans"/>
    <property type="match status" value="1"/>
</dbReference>
<dbReference type="InterPro" id="IPR018523">
    <property type="entry name" value="Isocitrate_lyase_ph_CS"/>
</dbReference>
<proteinExistence type="predicted"/>
<dbReference type="EMBL" id="CVMT01000003">
    <property type="protein sequence ID" value="CRG87489.1"/>
    <property type="molecule type" value="Genomic_DNA"/>
</dbReference>
<dbReference type="GO" id="GO:0046421">
    <property type="term" value="F:methylisocitrate lyase activity"/>
    <property type="evidence" value="ECO:0007669"/>
    <property type="project" value="UniProtKB-EC"/>
</dbReference>
<dbReference type="AlphaFoldDB" id="A0A0U1LVT0"/>
<feature type="coiled-coil region" evidence="3">
    <location>
        <begin position="237"/>
        <end position="264"/>
    </location>
</feature>
<dbReference type="InterPro" id="IPR039556">
    <property type="entry name" value="ICL/PEPM"/>
</dbReference>
<dbReference type="InterPro" id="IPR040442">
    <property type="entry name" value="Pyrv_kinase-like_dom_sf"/>
</dbReference>